<dbReference type="KEGG" id="sxi:SXIM_05430"/>
<sequence length="65" mass="6803">MCPGPGSSVRRGWAPARRPRGDRGPLGDRRRTGSDGEGASLPGYGHMTGRCRLTVLSGCLTGSFT</sequence>
<evidence type="ECO:0000313" key="2">
    <source>
        <dbReference type="EMBL" id="AKG41927.1"/>
    </source>
</evidence>
<gene>
    <name evidence="2" type="ORF">SXIM_05430</name>
</gene>
<accession>A0A0F7FPH8</accession>
<organism evidence="2 3">
    <name type="scientific">Streptomyces xiamenensis</name>
    <dbReference type="NCBI Taxonomy" id="408015"/>
    <lineage>
        <taxon>Bacteria</taxon>
        <taxon>Bacillati</taxon>
        <taxon>Actinomycetota</taxon>
        <taxon>Actinomycetes</taxon>
        <taxon>Kitasatosporales</taxon>
        <taxon>Streptomycetaceae</taxon>
        <taxon>Streptomyces</taxon>
    </lineage>
</organism>
<dbReference type="EMBL" id="CP009922">
    <property type="protein sequence ID" value="AKG41927.1"/>
    <property type="molecule type" value="Genomic_DNA"/>
</dbReference>
<dbReference type="AlphaFoldDB" id="A0A0F7FPH8"/>
<reference evidence="2" key="1">
    <citation type="submission" date="2019-08" db="EMBL/GenBank/DDBJ databases">
        <title>Complete genome sequence of a mangrove-derived Streptomyces xiamenensis.</title>
        <authorList>
            <person name="Xu J."/>
        </authorList>
    </citation>
    <scope>NUCLEOTIDE SEQUENCE</scope>
    <source>
        <strain evidence="2">318</strain>
    </source>
</reference>
<evidence type="ECO:0000313" key="3">
    <source>
        <dbReference type="Proteomes" id="UP000034034"/>
    </source>
</evidence>
<name>A0A0F7FPH8_9ACTN</name>
<dbReference type="HOGENOM" id="CLU_2848183_0_0_11"/>
<keyword evidence="3" id="KW-1185">Reference proteome</keyword>
<feature type="region of interest" description="Disordered" evidence="1">
    <location>
        <begin position="1"/>
        <end position="44"/>
    </location>
</feature>
<protein>
    <submittedName>
        <fullName evidence="2">Uncharacterized protein</fullName>
    </submittedName>
</protein>
<dbReference type="Proteomes" id="UP000034034">
    <property type="component" value="Chromosome"/>
</dbReference>
<proteinExistence type="predicted"/>
<feature type="compositionally biased region" description="Basic and acidic residues" evidence="1">
    <location>
        <begin position="19"/>
        <end position="34"/>
    </location>
</feature>
<evidence type="ECO:0000256" key="1">
    <source>
        <dbReference type="SAM" id="MobiDB-lite"/>
    </source>
</evidence>